<feature type="region of interest" description="Disordered" evidence="5">
    <location>
        <begin position="524"/>
        <end position="550"/>
    </location>
</feature>
<evidence type="ECO:0000256" key="1">
    <source>
        <dbReference type="ARBA" id="ARBA00004370"/>
    </source>
</evidence>
<dbReference type="GO" id="GO:0006935">
    <property type="term" value="P:chemotaxis"/>
    <property type="evidence" value="ECO:0007669"/>
    <property type="project" value="TreeGrafter"/>
</dbReference>
<dbReference type="GO" id="GO:0005886">
    <property type="term" value="C:plasma membrane"/>
    <property type="evidence" value="ECO:0007669"/>
    <property type="project" value="TreeGrafter"/>
</dbReference>
<feature type="transmembrane region" description="Helical" evidence="6">
    <location>
        <begin position="190"/>
        <end position="213"/>
    </location>
</feature>
<keyword evidence="6" id="KW-0472">Membrane</keyword>
<dbReference type="SMART" id="SM00283">
    <property type="entry name" value="MA"/>
    <property type="match status" value="1"/>
</dbReference>
<dbReference type="Pfam" id="PF12729">
    <property type="entry name" value="4HB_MCP_1"/>
    <property type="match status" value="1"/>
</dbReference>
<proteinExistence type="inferred from homology"/>
<evidence type="ECO:0000256" key="3">
    <source>
        <dbReference type="ARBA" id="ARBA00029447"/>
    </source>
</evidence>
<dbReference type="CDD" id="cd06225">
    <property type="entry name" value="HAMP"/>
    <property type="match status" value="1"/>
</dbReference>
<dbReference type="Proteomes" id="UP000292939">
    <property type="component" value="Chromosome"/>
</dbReference>
<keyword evidence="4" id="KW-0807">Transducer</keyword>
<evidence type="ECO:0000259" key="8">
    <source>
        <dbReference type="PROSITE" id="PS50885"/>
    </source>
</evidence>
<dbReference type="CDD" id="cd19411">
    <property type="entry name" value="MCP2201-like_sensor"/>
    <property type="match status" value="1"/>
</dbReference>
<dbReference type="InterPro" id="IPR024478">
    <property type="entry name" value="HlyB_4HB_MCP"/>
</dbReference>
<feature type="transmembrane region" description="Helical" evidence="6">
    <location>
        <begin position="13"/>
        <end position="35"/>
    </location>
</feature>
<dbReference type="PANTHER" id="PTHR43531:SF14">
    <property type="entry name" value="METHYL-ACCEPTING CHEMOTAXIS PROTEIN I-RELATED"/>
    <property type="match status" value="1"/>
</dbReference>
<dbReference type="InterPro" id="IPR004089">
    <property type="entry name" value="MCPsignal_dom"/>
</dbReference>
<dbReference type="InterPro" id="IPR003660">
    <property type="entry name" value="HAMP_dom"/>
</dbReference>
<accession>A0A4P6UJN7</accession>
<sequence length="577" mass="60803">MKFFDDLRVAYKLWATVLLLMLSLLTLSVVTLLRFEDLADTALTKVRTTEGRITTATHWRDRAESAMDMSMGRMVSSDLALMQILSDKVAAITASLNPVQEKINKEVDTPEEKAALDAIAAARAEVRGQTPKINEMITQGADLAARQAFVEKEYKPRAAVYIGAINKFVEIQEKNRDNAVAEADAAQTRLLVIAFACATVIFILGILLAMYLISAITKPLAHAVKVTEAIASGDLTVTVIVRRTDEFGALLRATASMAERLRGVISEVRSSVESVSAASGEIASGNTDLSARTEQMAANLEQTAASLEEFTSTVGQSADTATQANQLAAKAAQSARDGGDVVQQVIESMKLITDASTKINDIIGVIDGIAFQTNILALNAAVEAARAGEQGRGFAVVAGEVRSLAGRSAEAAKEIKGLIGNSVDAVQMGSIQVAQAGKSMEEIVSGVKRVSDLIGEITAAAAEQRDGIKQVNQAVTNLDQVTQQNAALVEESGAAASSLRDQARRLSEVIAVFKVQQQALASAPVSPPPVRAAAPAASRPRPVAAPATVVRAPAAATRQLGNSAADKVDDKDGWGLF</sequence>
<dbReference type="PANTHER" id="PTHR43531">
    <property type="entry name" value="PROTEIN ICFG"/>
    <property type="match status" value="1"/>
</dbReference>
<dbReference type="FunFam" id="1.10.287.950:FF:000001">
    <property type="entry name" value="Methyl-accepting chemotaxis sensory transducer"/>
    <property type="match status" value="1"/>
</dbReference>
<keyword evidence="6" id="KW-1133">Transmembrane helix</keyword>
<feature type="domain" description="HAMP" evidence="8">
    <location>
        <begin position="214"/>
        <end position="266"/>
    </location>
</feature>
<dbReference type="CDD" id="cd11386">
    <property type="entry name" value="MCP_signal"/>
    <property type="match status" value="1"/>
</dbReference>
<feature type="compositionally biased region" description="Low complexity" evidence="5">
    <location>
        <begin position="531"/>
        <end position="550"/>
    </location>
</feature>
<evidence type="ECO:0000256" key="5">
    <source>
        <dbReference type="SAM" id="MobiDB-lite"/>
    </source>
</evidence>
<feature type="domain" description="Methyl-accepting transducer" evidence="7">
    <location>
        <begin position="271"/>
        <end position="500"/>
    </location>
</feature>
<evidence type="ECO:0000259" key="7">
    <source>
        <dbReference type="PROSITE" id="PS50111"/>
    </source>
</evidence>
<evidence type="ECO:0000313" key="9">
    <source>
        <dbReference type="EMBL" id="QBK04776.1"/>
    </source>
</evidence>
<dbReference type="PROSITE" id="PS50885">
    <property type="entry name" value="HAMP"/>
    <property type="match status" value="1"/>
</dbReference>
<dbReference type="PROSITE" id="PS50111">
    <property type="entry name" value="CHEMOTAXIS_TRANSDUC_2"/>
    <property type="match status" value="1"/>
</dbReference>
<dbReference type="InterPro" id="IPR047347">
    <property type="entry name" value="YvaQ-like_sensor"/>
</dbReference>
<dbReference type="InterPro" id="IPR051310">
    <property type="entry name" value="MCP_chemotaxis"/>
</dbReference>
<organism evidence="9 10">
    <name type="scientific">Hylemonella gracilis</name>
    <dbReference type="NCBI Taxonomy" id="80880"/>
    <lineage>
        <taxon>Bacteria</taxon>
        <taxon>Pseudomonadati</taxon>
        <taxon>Pseudomonadota</taxon>
        <taxon>Betaproteobacteria</taxon>
        <taxon>Burkholderiales</taxon>
        <taxon>Comamonadaceae</taxon>
        <taxon>Hylemonella</taxon>
    </lineage>
</organism>
<dbReference type="SUPFAM" id="SSF58104">
    <property type="entry name" value="Methyl-accepting chemotaxis protein (MCP) signaling domain"/>
    <property type="match status" value="1"/>
</dbReference>
<dbReference type="RefSeq" id="WP_131279209.1">
    <property type="nucleotide sequence ID" value="NZ_CP031395.1"/>
</dbReference>
<dbReference type="EMBL" id="CP031395">
    <property type="protein sequence ID" value="QBK04776.1"/>
    <property type="molecule type" value="Genomic_DNA"/>
</dbReference>
<comment type="similarity">
    <text evidence="3">Belongs to the methyl-accepting chemotaxis (MCP) protein family.</text>
</comment>
<name>A0A4P6UJN7_9BURK</name>
<evidence type="ECO:0000256" key="4">
    <source>
        <dbReference type="PROSITE-ProRule" id="PRU00284"/>
    </source>
</evidence>
<dbReference type="Pfam" id="PF00672">
    <property type="entry name" value="HAMP"/>
    <property type="match status" value="1"/>
</dbReference>
<gene>
    <name evidence="9" type="ORF">DW355_08335</name>
</gene>
<dbReference type="Gene3D" id="1.10.287.950">
    <property type="entry name" value="Methyl-accepting chemotaxis protein"/>
    <property type="match status" value="1"/>
</dbReference>
<reference evidence="9 10" key="1">
    <citation type="submission" date="2018-07" db="EMBL/GenBank/DDBJ databases">
        <title>Exploring interactions and the metabolic potential of the ultra-small soil bacteria Hylemonella gracilis.</title>
        <authorList>
            <person name="Tyc O."/>
            <person name="Kulkarni P."/>
            <person name="Gawehns F."/>
            <person name="Hundscheid M."/>
            <person name="Zweers H."/>
            <person name="Garbeva P."/>
        </authorList>
    </citation>
    <scope>NUCLEOTIDE SEQUENCE [LARGE SCALE GENOMIC DNA]</scope>
    <source>
        <strain evidence="9 10">NS1</strain>
    </source>
</reference>
<dbReference type="KEGG" id="hgr:DW355_08335"/>
<keyword evidence="6" id="KW-0812">Transmembrane</keyword>
<evidence type="ECO:0000313" key="10">
    <source>
        <dbReference type="Proteomes" id="UP000292939"/>
    </source>
</evidence>
<comment type="subcellular location">
    <subcellularLocation>
        <location evidence="1">Membrane</location>
    </subcellularLocation>
</comment>
<dbReference type="GO" id="GO:0007165">
    <property type="term" value="P:signal transduction"/>
    <property type="evidence" value="ECO:0007669"/>
    <property type="project" value="UniProtKB-KW"/>
</dbReference>
<dbReference type="OrthoDB" id="8724552at2"/>
<evidence type="ECO:0000256" key="6">
    <source>
        <dbReference type="SAM" id="Phobius"/>
    </source>
</evidence>
<keyword evidence="2" id="KW-0488">Methylation</keyword>
<evidence type="ECO:0000256" key="2">
    <source>
        <dbReference type="ARBA" id="ARBA00022481"/>
    </source>
</evidence>
<dbReference type="Pfam" id="PF00015">
    <property type="entry name" value="MCPsignal"/>
    <property type="match status" value="1"/>
</dbReference>
<dbReference type="SMART" id="SM00304">
    <property type="entry name" value="HAMP"/>
    <property type="match status" value="1"/>
</dbReference>
<dbReference type="AlphaFoldDB" id="A0A4P6UJN7"/>
<dbReference type="GO" id="GO:0004888">
    <property type="term" value="F:transmembrane signaling receptor activity"/>
    <property type="evidence" value="ECO:0007669"/>
    <property type="project" value="TreeGrafter"/>
</dbReference>
<protein>
    <submittedName>
        <fullName evidence="9">HAMP domain-containing protein</fullName>
    </submittedName>
</protein>